<dbReference type="InterPro" id="IPR036397">
    <property type="entry name" value="RNaseH_sf"/>
</dbReference>
<evidence type="ECO:0000256" key="3">
    <source>
        <dbReference type="ARBA" id="ARBA00022723"/>
    </source>
</evidence>
<keyword evidence="10" id="KW-1185">Reference proteome</keyword>
<dbReference type="Pfam" id="PF00929">
    <property type="entry name" value="RNase_T"/>
    <property type="match status" value="1"/>
</dbReference>
<reference evidence="9" key="2">
    <citation type="submission" date="2021-08" db="EMBL/GenBank/DDBJ databases">
        <authorList>
            <person name="Eriksson T."/>
        </authorList>
    </citation>
    <scope>NUCLEOTIDE SEQUENCE</scope>
    <source>
        <strain evidence="9">Stoneville</strain>
        <tissue evidence="9">Whole head</tissue>
    </source>
</reference>
<dbReference type="CDD" id="cd06136">
    <property type="entry name" value="TREX1_2"/>
    <property type="match status" value="1"/>
</dbReference>
<evidence type="ECO:0000256" key="6">
    <source>
        <dbReference type="ARBA" id="ARBA00022842"/>
    </source>
</evidence>
<protein>
    <recommendedName>
        <fullName evidence="8">Exonuclease domain-containing protein</fullName>
    </recommendedName>
</protein>
<organism evidence="9 10">
    <name type="scientific">Tenebrio molitor</name>
    <name type="common">Yellow mealworm beetle</name>
    <dbReference type="NCBI Taxonomy" id="7067"/>
    <lineage>
        <taxon>Eukaryota</taxon>
        <taxon>Metazoa</taxon>
        <taxon>Ecdysozoa</taxon>
        <taxon>Arthropoda</taxon>
        <taxon>Hexapoda</taxon>
        <taxon>Insecta</taxon>
        <taxon>Pterygota</taxon>
        <taxon>Neoptera</taxon>
        <taxon>Endopterygota</taxon>
        <taxon>Coleoptera</taxon>
        <taxon>Polyphaga</taxon>
        <taxon>Cucujiformia</taxon>
        <taxon>Tenebrionidae</taxon>
        <taxon>Tenebrio</taxon>
    </lineage>
</organism>
<dbReference type="GO" id="GO:0003676">
    <property type="term" value="F:nucleic acid binding"/>
    <property type="evidence" value="ECO:0007669"/>
    <property type="project" value="InterPro"/>
</dbReference>
<dbReference type="PANTHER" id="PTHR13058">
    <property type="entry name" value="THREE PRIME REPAIR EXONUCLEASE 1, 2"/>
    <property type="match status" value="1"/>
</dbReference>
<dbReference type="SUPFAM" id="SSF53098">
    <property type="entry name" value="Ribonuclease H-like"/>
    <property type="match status" value="1"/>
</dbReference>
<sequence>MSPIKTFVFLDLETTGLPHLEHNLTKITELCAVSVQADHIELGVFPRVHNKLNLCFNPHKMISPDSTEITGLSNDLLEHQALFCKNVVEMLTKWLEMNRKPICLVAHNGNRFDFPILRREIESTCSSLPEDVLCIDSLAAFRDLDRSGEVVQTTSKEVVQTTSKEVVQTTPKEIPFELDDGFDELLVQAVEEYERSQKLSPAEVQKINETTPHKQIVGRAGGEDARVPPRKQPNQRKCFSSYKLQDVYSRVTCKEALNAHEAEGDVVMLITCAAVYGERFVAYANEKSKKFSEMPMMKPGRKIGT</sequence>
<comment type="cofactor">
    <cofactor evidence="1">
        <name>Mg(2+)</name>
        <dbReference type="ChEBI" id="CHEBI:18420"/>
    </cofactor>
</comment>
<name>A0A8J6H793_TENMO</name>
<dbReference type="InterPro" id="IPR012337">
    <property type="entry name" value="RNaseH-like_sf"/>
</dbReference>
<keyword evidence="4" id="KW-0378">Hydrolase</keyword>
<keyword evidence="6" id="KW-0460">Magnesium</keyword>
<comment type="caution">
    <text evidence="9">The sequence shown here is derived from an EMBL/GenBank/DDBJ whole genome shotgun (WGS) entry which is preliminary data.</text>
</comment>
<dbReference type="InterPro" id="IPR013520">
    <property type="entry name" value="Ribonucl_H"/>
</dbReference>
<evidence type="ECO:0000256" key="1">
    <source>
        <dbReference type="ARBA" id="ARBA00001946"/>
    </source>
</evidence>
<dbReference type="PANTHER" id="PTHR13058:SF19">
    <property type="entry name" value="LD40940P"/>
    <property type="match status" value="1"/>
</dbReference>
<dbReference type="GO" id="GO:0005737">
    <property type="term" value="C:cytoplasm"/>
    <property type="evidence" value="ECO:0007669"/>
    <property type="project" value="TreeGrafter"/>
</dbReference>
<gene>
    <name evidence="9" type="ORF">GEV33_013616</name>
</gene>
<keyword evidence="3" id="KW-0479">Metal-binding</keyword>
<evidence type="ECO:0000256" key="5">
    <source>
        <dbReference type="ARBA" id="ARBA00022839"/>
    </source>
</evidence>
<dbReference type="GO" id="GO:0008296">
    <property type="term" value="F:3'-5'-DNA exonuclease activity"/>
    <property type="evidence" value="ECO:0007669"/>
    <property type="project" value="TreeGrafter"/>
</dbReference>
<evidence type="ECO:0000256" key="7">
    <source>
        <dbReference type="ARBA" id="ARBA00025769"/>
    </source>
</evidence>
<dbReference type="InterPro" id="IPR040393">
    <property type="entry name" value="TREX1/2"/>
</dbReference>
<evidence type="ECO:0000259" key="8">
    <source>
        <dbReference type="SMART" id="SM00479"/>
    </source>
</evidence>
<dbReference type="EMBL" id="JABDTM020028290">
    <property type="protein sequence ID" value="KAH0809171.1"/>
    <property type="molecule type" value="Genomic_DNA"/>
</dbReference>
<reference evidence="9" key="1">
    <citation type="journal article" date="2020" name="J Insects Food Feed">
        <title>The yellow mealworm (Tenebrio molitor) genome: a resource for the emerging insects as food and feed industry.</title>
        <authorList>
            <person name="Eriksson T."/>
            <person name="Andere A."/>
            <person name="Kelstrup H."/>
            <person name="Emery V."/>
            <person name="Picard C."/>
        </authorList>
    </citation>
    <scope>NUCLEOTIDE SEQUENCE</scope>
    <source>
        <strain evidence="9">Stoneville</strain>
        <tissue evidence="9">Whole head</tissue>
    </source>
</reference>
<keyword evidence="5" id="KW-0269">Exonuclease</keyword>
<evidence type="ECO:0000256" key="2">
    <source>
        <dbReference type="ARBA" id="ARBA00022722"/>
    </source>
</evidence>
<dbReference type="GO" id="GO:0046872">
    <property type="term" value="F:metal ion binding"/>
    <property type="evidence" value="ECO:0007669"/>
    <property type="project" value="UniProtKB-KW"/>
</dbReference>
<feature type="domain" description="Exonuclease" evidence="8">
    <location>
        <begin position="6"/>
        <end position="282"/>
    </location>
</feature>
<evidence type="ECO:0000256" key="4">
    <source>
        <dbReference type="ARBA" id="ARBA00022801"/>
    </source>
</evidence>
<dbReference type="Proteomes" id="UP000719412">
    <property type="component" value="Unassembled WGS sequence"/>
</dbReference>
<accession>A0A8J6H793</accession>
<dbReference type="Gene3D" id="3.30.420.10">
    <property type="entry name" value="Ribonuclease H-like superfamily/Ribonuclease H"/>
    <property type="match status" value="1"/>
</dbReference>
<evidence type="ECO:0000313" key="9">
    <source>
        <dbReference type="EMBL" id="KAH0809171.1"/>
    </source>
</evidence>
<proteinExistence type="inferred from homology"/>
<dbReference type="SMART" id="SM00479">
    <property type="entry name" value="EXOIII"/>
    <property type="match status" value="1"/>
</dbReference>
<evidence type="ECO:0000313" key="10">
    <source>
        <dbReference type="Proteomes" id="UP000719412"/>
    </source>
</evidence>
<dbReference type="GO" id="GO:0006308">
    <property type="term" value="P:DNA catabolic process"/>
    <property type="evidence" value="ECO:0007669"/>
    <property type="project" value="TreeGrafter"/>
</dbReference>
<keyword evidence="2" id="KW-0540">Nuclease</keyword>
<comment type="similarity">
    <text evidence="7">Belongs to the exonuclease superfamily. TREX family.</text>
</comment>
<dbReference type="AlphaFoldDB" id="A0A8J6H793"/>